<dbReference type="OrthoDB" id="1495773at2"/>
<dbReference type="Proteomes" id="UP000184480">
    <property type="component" value="Unassembled WGS sequence"/>
</dbReference>
<evidence type="ECO:0000313" key="3">
    <source>
        <dbReference type="Proteomes" id="UP000184480"/>
    </source>
</evidence>
<dbReference type="Pfam" id="PF05164">
    <property type="entry name" value="ZapA"/>
    <property type="match status" value="1"/>
</dbReference>
<keyword evidence="1" id="KW-0175">Coiled coil</keyword>
<dbReference type="InterPro" id="IPR007838">
    <property type="entry name" value="Cell_div_ZapA-like"/>
</dbReference>
<name>A0A1M4ZR02_9BACT</name>
<dbReference type="GO" id="GO:0051301">
    <property type="term" value="P:cell division"/>
    <property type="evidence" value="ECO:0007669"/>
    <property type="project" value="UniProtKB-KW"/>
</dbReference>
<dbReference type="SUPFAM" id="SSF102829">
    <property type="entry name" value="Cell division protein ZapA-like"/>
    <property type="match status" value="1"/>
</dbReference>
<accession>A0A1M4ZR02</accession>
<evidence type="ECO:0000256" key="1">
    <source>
        <dbReference type="SAM" id="Coils"/>
    </source>
</evidence>
<dbReference type="STRING" id="1346286.SAMN05444362_104159"/>
<sequence length="100" mass="11843">MKEHFVITLRILDRVYRLKIHRKDEKKFRDAAVAIEKKTNQYRSHFAGAESKSLLDRDYLAMTTIQALSETEALEAKNKLFEDKIQSLIDELDVYLKQNR</sequence>
<keyword evidence="2" id="KW-0131">Cell cycle</keyword>
<dbReference type="EMBL" id="FQUC01000004">
    <property type="protein sequence ID" value="SHF20227.1"/>
    <property type="molecule type" value="Genomic_DNA"/>
</dbReference>
<protein>
    <submittedName>
        <fullName evidence="2">Cell division protein ZapA</fullName>
    </submittedName>
</protein>
<keyword evidence="2" id="KW-0132">Cell division</keyword>
<evidence type="ECO:0000313" key="2">
    <source>
        <dbReference type="EMBL" id="SHF20227.1"/>
    </source>
</evidence>
<dbReference type="AlphaFoldDB" id="A0A1M4ZR02"/>
<gene>
    <name evidence="2" type="ORF">SAMN05444362_104159</name>
</gene>
<proteinExistence type="predicted"/>
<dbReference type="RefSeq" id="WP_062184138.1">
    <property type="nucleotide sequence ID" value="NZ_BBXL01000025.1"/>
</dbReference>
<dbReference type="InterPro" id="IPR036192">
    <property type="entry name" value="Cell_div_ZapA-like_sf"/>
</dbReference>
<keyword evidence="3" id="KW-1185">Reference proteome</keyword>
<feature type="coiled-coil region" evidence="1">
    <location>
        <begin position="71"/>
        <end position="98"/>
    </location>
</feature>
<organism evidence="2 3">
    <name type="scientific">Dysgonomonas macrotermitis</name>
    <dbReference type="NCBI Taxonomy" id="1346286"/>
    <lineage>
        <taxon>Bacteria</taxon>
        <taxon>Pseudomonadati</taxon>
        <taxon>Bacteroidota</taxon>
        <taxon>Bacteroidia</taxon>
        <taxon>Bacteroidales</taxon>
        <taxon>Dysgonomonadaceae</taxon>
        <taxon>Dysgonomonas</taxon>
    </lineage>
</organism>
<reference evidence="3" key="1">
    <citation type="submission" date="2016-11" db="EMBL/GenBank/DDBJ databases">
        <authorList>
            <person name="Varghese N."/>
            <person name="Submissions S."/>
        </authorList>
    </citation>
    <scope>NUCLEOTIDE SEQUENCE [LARGE SCALE GENOMIC DNA]</scope>
    <source>
        <strain evidence="3">DSM 27370</strain>
    </source>
</reference>